<accession>A0ABT2YBF0</accession>
<feature type="transmembrane region" description="Helical" evidence="1">
    <location>
        <begin position="6"/>
        <end position="28"/>
    </location>
</feature>
<keyword evidence="3" id="KW-1185">Reference proteome</keyword>
<feature type="transmembrane region" description="Helical" evidence="1">
    <location>
        <begin position="102"/>
        <end position="129"/>
    </location>
</feature>
<dbReference type="EMBL" id="JAJIRN010000001">
    <property type="protein sequence ID" value="MCV2367022.1"/>
    <property type="molecule type" value="Genomic_DNA"/>
</dbReference>
<organism evidence="2 3">
    <name type="scientific">Roseateles oligotrophus</name>
    <dbReference type="NCBI Taxonomy" id="1769250"/>
    <lineage>
        <taxon>Bacteria</taxon>
        <taxon>Pseudomonadati</taxon>
        <taxon>Pseudomonadota</taxon>
        <taxon>Betaproteobacteria</taxon>
        <taxon>Burkholderiales</taxon>
        <taxon>Sphaerotilaceae</taxon>
        <taxon>Roseateles</taxon>
    </lineage>
</organism>
<keyword evidence="1" id="KW-0812">Transmembrane</keyword>
<protein>
    <submittedName>
        <fullName evidence="2">Uncharacterized protein</fullName>
    </submittedName>
</protein>
<evidence type="ECO:0000313" key="3">
    <source>
        <dbReference type="Proteomes" id="UP001209701"/>
    </source>
</evidence>
<gene>
    <name evidence="2" type="ORF">LNV07_02790</name>
</gene>
<dbReference type="Proteomes" id="UP001209701">
    <property type="component" value="Unassembled WGS sequence"/>
</dbReference>
<proteinExistence type="predicted"/>
<reference evidence="2 3" key="1">
    <citation type="submission" date="2021-11" db="EMBL/GenBank/DDBJ databases">
        <authorList>
            <person name="Liang Q."/>
            <person name="Mou H."/>
            <person name="Liu Z."/>
        </authorList>
    </citation>
    <scope>NUCLEOTIDE SEQUENCE [LARGE SCALE GENOMIC DNA]</scope>
    <source>
        <strain evidence="2 3">CHU3</strain>
    </source>
</reference>
<name>A0ABT2YBF0_9BURK</name>
<evidence type="ECO:0000256" key="1">
    <source>
        <dbReference type="SAM" id="Phobius"/>
    </source>
</evidence>
<comment type="caution">
    <text evidence="2">The sequence shown here is derived from an EMBL/GenBank/DDBJ whole genome shotgun (WGS) entry which is preliminary data.</text>
</comment>
<dbReference type="RefSeq" id="WP_263569630.1">
    <property type="nucleotide sequence ID" value="NZ_JAJIRN010000001.1"/>
</dbReference>
<evidence type="ECO:0000313" key="2">
    <source>
        <dbReference type="EMBL" id="MCV2367022.1"/>
    </source>
</evidence>
<keyword evidence="1" id="KW-1133">Transmembrane helix</keyword>
<sequence length="138" mass="15303">MNTLNGWTRLWGSMVFIYLMVVLGAAYMMQPTKNDVSLEEVLPYISDGILEKLAQPDGSVWRPMLVDGIKISIPAMSDLAFEKSYTAEYLAGNEAVLSNKRLAFVALASAYWVLPSILLLAVGHLAAWVRRGFAEQPH</sequence>
<keyword evidence="1" id="KW-0472">Membrane</keyword>